<accession>A0A1A5ZXR5</accession>
<dbReference type="AlphaFoldDB" id="A0A1A5ZXR5"/>
<evidence type="ECO:0000313" key="4">
    <source>
        <dbReference type="Proteomes" id="UP000078595"/>
    </source>
</evidence>
<name>A0A1A5ZXR5_9TREE</name>
<dbReference type="Proteomes" id="UP000078595">
    <property type="component" value="Chromosome 11"/>
</dbReference>
<feature type="compositionally biased region" description="Acidic residues" evidence="1">
    <location>
        <begin position="384"/>
        <end position="394"/>
    </location>
</feature>
<dbReference type="OrthoDB" id="2564702at2759"/>
<protein>
    <submittedName>
        <fullName evidence="2">Uncharacterized protein</fullName>
    </submittedName>
</protein>
<reference evidence="2" key="1">
    <citation type="submission" date="2013-07" db="EMBL/GenBank/DDBJ databases">
        <title>The Genome Sequence of Cryptococcus dejecticola CBS10117.</title>
        <authorList>
            <consortium name="The Broad Institute Genome Sequencing Platform"/>
            <person name="Cuomo C."/>
            <person name="Litvintseva A."/>
            <person name="Chen Y."/>
            <person name="Heitman J."/>
            <person name="Sun S."/>
            <person name="Springer D."/>
            <person name="Dromer F."/>
            <person name="Young S.K."/>
            <person name="Zeng Q."/>
            <person name="Gargeya S."/>
            <person name="Fitzgerald M."/>
            <person name="Abouelleil A."/>
            <person name="Alvarado L."/>
            <person name="Berlin A.M."/>
            <person name="Chapman S.B."/>
            <person name="Dewar J."/>
            <person name="Goldberg J."/>
            <person name="Griggs A."/>
            <person name="Gujja S."/>
            <person name="Hansen M."/>
            <person name="Howarth C."/>
            <person name="Imamovic A."/>
            <person name="Larimer J."/>
            <person name="McCowan C."/>
            <person name="Murphy C."/>
            <person name="Pearson M."/>
            <person name="Priest M."/>
            <person name="Roberts A."/>
            <person name="Saif S."/>
            <person name="Shea T."/>
            <person name="Sykes S."/>
            <person name="Wortman J."/>
            <person name="Nusbaum C."/>
            <person name="Birren B."/>
        </authorList>
    </citation>
    <scope>NUCLEOTIDE SEQUENCE [LARGE SCALE GENOMIC DNA]</scope>
    <source>
        <strain evidence="2">CBS 10117</strain>
    </source>
</reference>
<organism evidence="2">
    <name type="scientific">Kwoniella dejecticola CBS 10117</name>
    <dbReference type="NCBI Taxonomy" id="1296121"/>
    <lineage>
        <taxon>Eukaryota</taxon>
        <taxon>Fungi</taxon>
        <taxon>Dikarya</taxon>
        <taxon>Basidiomycota</taxon>
        <taxon>Agaricomycotina</taxon>
        <taxon>Tremellomycetes</taxon>
        <taxon>Tremellales</taxon>
        <taxon>Cryptococcaceae</taxon>
        <taxon>Kwoniella</taxon>
    </lineage>
</organism>
<proteinExistence type="predicted"/>
<feature type="region of interest" description="Disordered" evidence="1">
    <location>
        <begin position="380"/>
        <end position="400"/>
    </location>
</feature>
<evidence type="ECO:0000313" key="2">
    <source>
        <dbReference type="EMBL" id="OBR82606.1"/>
    </source>
</evidence>
<reference evidence="3" key="2">
    <citation type="submission" date="2013-07" db="EMBL/GenBank/DDBJ databases">
        <authorList>
            <consortium name="The Broad Institute Genome Sequencing Platform"/>
            <person name="Cuomo C."/>
            <person name="Litvintseva A."/>
            <person name="Chen Y."/>
            <person name="Heitman J."/>
            <person name="Sun S."/>
            <person name="Springer D."/>
            <person name="Dromer F."/>
            <person name="Young S.K."/>
            <person name="Zeng Q."/>
            <person name="Gargeya S."/>
            <person name="Fitzgerald M."/>
            <person name="Abouelleil A."/>
            <person name="Alvarado L."/>
            <person name="Berlin A.M."/>
            <person name="Chapman S.B."/>
            <person name="Dewar J."/>
            <person name="Goldberg J."/>
            <person name="Griggs A."/>
            <person name="Gujja S."/>
            <person name="Hansen M."/>
            <person name="Howarth C."/>
            <person name="Imamovic A."/>
            <person name="Larimer J."/>
            <person name="McCowan C."/>
            <person name="Murphy C."/>
            <person name="Pearson M."/>
            <person name="Priest M."/>
            <person name="Roberts A."/>
            <person name="Saif S."/>
            <person name="Shea T."/>
            <person name="Sykes S."/>
            <person name="Wortman J."/>
            <person name="Nusbaum C."/>
            <person name="Birren B."/>
        </authorList>
    </citation>
    <scope>NUCLEOTIDE SEQUENCE</scope>
    <source>
        <strain evidence="3">CBS 10117</strain>
    </source>
</reference>
<sequence>MSIYTQVPKRTKSAFTKSTLPIPYDLLYLIIQDLFASQAFGSLAKLAQLSREYHALIVPLLYTKVHIRSDEQLQSFLTIPQSVRDDIRTKTSDKIKDVLGVGVKRGRSGSLKSKLQVQGQGQLQAPLGLQDHVPIHNKITHHFNLTRTLTLDIYPSRLSFKLASKLPSPLFAEQLTFTPNALKDLYEKLDRSNSPRILVSHWAQHLPNLVRPRAVTIDYSTLDLDECELNQSENWVNTMMGISTSLQAWKGAEEVTMKGERWFGVVPNPGVKVRMVHTGAEEEVQPSIFGLAQPAGYTQEEEEEEVTVNQAILDNASGASTITITMAERIQQRNKVIEKRTEAVIMGLRTSAAFHETYHRSSSALNWEVVDILPPPVETMTNEHEEEDGEEEERLMEKQREKRKILDDILRELDETSPSITKRYAVIASDGRRDLNCLKWTESESEVGNA</sequence>
<dbReference type="KEGG" id="kdj:28971067"/>
<dbReference type="EMBL" id="KI894035">
    <property type="protein sequence ID" value="OBR82606.1"/>
    <property type="molecule type" value="Genomic_DNA"/>
</dbReference>
<dbReference type="RefSeq" id="XP_018260448.1">
    <property type="nucleotide sequence ID" value="XM_018410638.1"/>
</dbReference>
<evidence type="ECO:0000313" key="3">
    <source>
        <dbReference type="EMBL" id="WWC65684.1"/>
    </source>
</evidence>
<reference evidence="3" key="3">
    <citation type="submission" date="2024-02" db="EMBL/GenBank/DDBJ databases">
        <title>Comparative genomics of Cryptococcus and Kwoniella reveals pathogenesis evolution and contrasting modes of karyotype evolution via chromosome fusion or intercentromeric recombination.</title>
        <authorList>
            <person name="Coelho M.A."/>
            <person name="David-Palma M."/>
            <person name="Shea T."/>
            <person name="Bowers K."/>
            <person name="McGinley-Smith S."/>
            <person name="Mohammad A.W."/>
            <person name="Gnirke A."/>
            <person name="Yurkov A.M."/>
            <person name="Nowrousian M."/>
            <person name="Sun S."/>
            <person name="Cuomo C.A."/>
            <person name="Heitman J."/>
        </authorList>
    </citation>
    <scope>NUCLEOTIDE SEQUENCE</scope>
    <source>
        <strain evidence="3">CBS 10117</strain>
    </source>
</reference>
<keyword evidence="4" id="KW-1185">Reference proteome</keyword>
<dbReference type="GeneID" id="28971067"/>
<dbReference type="VEuPathDB" id="FungiDB:I303_07368"/>
<gene>
    <name evidence="2" type="ORF">I303_07368</name>
    <name evidence="3" type="ORF">I303_108305</name>
</gene>
<dbReference type="EMBL" id="CP144540">
    <property type="protein sequence ID" value="WWC65684.1"/>
    <property type="molecule type" value="Genomic_DNA"/>
</dbReference>
<evidence type="ECO:0000256" key="1">
    <source>
        <dbReference type="SAM" id="MobiDB-lite"/>
    </source>
</evidence>